<evidence type="ECO:0000256" key="2">
    <source>
        <dbReference type="SAM" id="MobiDB-lite"/>
    </source>
</evidence>
<feature type="region of interest" description="Disordered" evidence="2">
    <location>
        <begin position="214"/>
        <end position="246"/>
    </location>
</feature>
<reference evidence="6 7" key="1">
    <citation type="submission" date="2018-11" db="EMBL/GenBank/DDBJ databases">
        <title>Clostridium sp. nov., a member of the family Erysipelotrichaceae isolated from pig faeces.</title>
        <authorList>
            <person name="Chang Y.-H."/>
        </authorList>
    </citation>
    <scope>NUCLEOTIDE SEQUENCE [LARGE SCALE GENOMIC DNA]</scope>
    <source>
        <strain evidence="6 7">YH-panp20</strain>
    </source>
</reference>
<accession>A0A3N0I0S9</accession>
<dbReference type="EMBL" id="RJQC01000002">
    <property type="protein sequence ID" value="RNM30623.1"/>
    <property type="molecule type" value="Genomic_DNA"/>
</dbReference>
<evidence type="ECO:0000256" key="3">
    <source>
        <dbReference type="SAM" id="SignalP"/>
    </source>
</evidence>
<gene>
    <name evidence="6" type="ORF">EDX97_07535</name>
</gene>
<evidence type="ECO:0000259" key="4">
    <source>
        <dbReference type="Pfam" id="PF02805"/>
    </source>
</evidence>
<dbReference type="Pfam" id="PF13930">
    <property type="entry name" value="Endonuclea_NS_2"/>
    <property type="match status" value="1"/>
</dbReference>
<keyword evidence="7" id="KW-1185">Reference proteome</keyword>
<feature type="domain" description="Type VII secretion system protein EssD-like" evidence="5">
    <location>
        <begin position="61"/>
        <end position="188"/>
    </location>
</feature>
<protein>
    <submittedName>
        <fullName evidence="6">Uncharacterized protein</fullName>
    </submittedName>
</protein>
<name>A0A3N0I0S9_9FIRM</name>
<dbReference type="GO" id="GO:0003677">
    <property type="term" value="F:DNA binding"/>
    <property type="evidence" value="ECO:0007669"/>
    <property type="project" value="InterPro"/>
</dbReference>
<evidence type="ECO:0000313" key="6">
    <source>
        <dbReference type="EMBL" id="RNM30623.1"/>
    </source>
</evidence>
<comment type="caution">
    <text evidence="6">The sequence shown here is derived from an EMBL/GenBank/DDBJ whole genome shotgun (WGS) entry which is preliminary data.</text>
</comment>
<dbReference type="Proteomes" id="UP000276568">
    <property type="component" value="Unassembled WGS sequence"/>
</dbReference>
<dbReference type="PROSITE" id="PS51257">
    <property type="entry name" value="PROKAR_LIPOPROTEIN"/>
    <property type="match status" value="1"/>
</dbReference>
<evidence type="ECO:0000259" key="5">
    <source>
        <dbReference type="Pfam" id="PF13930"/>
    </source>
</evidence>
<keyword evidence="3" id="KW-0732">Signal</keyword>
<dbReference type="InterPro" id="IPR004026">
    <property type="entry name" value="Ada_DNA_repair_Zn-bd"/>
</dbReference>
<dbReference type="OrthoDB" id="9783680at2"/>
<sequence length="298" mass="33969">MRKRLFVFFCSLLVFFSTACVHAQQGDIDVSVIPAYSGTPYVEINNNVPSFTDDEKSTTVYQSYSKWDDLGRCHQAQAILGKETMPTKKRGSIGMIKPSGWHTVRYDDLIEDHYLYNRCHLIAYMLSGQNANKYNLITGTRYMNVDGMLPFENQVADYIRSTHHHVLYRVTPIYDGNDLVAHGVHMEALSMEDQNLSFNVFVYNVQPGITIDYATGDSHRTENTSTETNTQTETETTSTETQTETTSTTYILNPNTHVFHRPDCFSVKRMSENNKITSTDSRETIISEGYRPCKNCNP</sequence>
<dbReference type="Gene3D" id="3.40.570.10">
    <property type="entry name" value="Extracellular Endonuclease, subunit A"/>
    <property type="match status" value="1"/>
</dbReference>
<feature type="signal peptide" evidence="3">
    <location>
        <begin position="1"/>
        <end position="23"/>
    </location>
</feature>
<dbReference type="GO" id="GO:0008168">
    <property type="term" value="F:methyltransferase activity"/>
    <property type="evidence" value="ECO:0007669"/>
    <property type="project" value="InterPro"/>
</dbReference>
<dbReference type="SUPFAM" id="SSF57884">
    <property type="entry name" value="Ada DNA repair protein, N-terminal domain (N-Ada 10)"/>
    <property type="match status" value="1"/>
</dbReference>
<dbReference type="InterPro" id="IPR035451">
    <property type="entry name" value="Ada-like_dom_sf"/>
</dbReference>
<evidence type="ECO:0000256" key="1">
    <source>
        <dbReference type="ARBA" id="ARBA00023159"/>
    </source>
</evidence>
<evidence type="ECO:0000313" key="7">
    <source>
        <dbReference type="Proteomes" id="UP000276568"/>
    </source>
</evidence>
<feature type="domain" description="Ada DNA repair metal-binding" evidence="4">
    <location>
        <begin position="251"/>
        <end position="298"/>
    </location>
</feature>
<dbReference type="GO" id="GO:0006281">
    <property type="term" value="P:DNA repair"/>
    <property type="evidence" value="ECO:0007669"/>
    <property type="project" value="InterPro"/>
</dbReference>
<organism evidence="6 7">
    <name type="scientific">Absicoccus porci</name>
    <dbReference type="NCBI Taxonomy" id="2486576"/>
    <lineage>
        <taxon>Bacteria</taxon>
        <taxon>Bacillati</taxon>
        <taxon>Bacillota</taxon>
        <taxon>Erysipelotrichia</taxon>
        <taxon>Erysipelotrichales</taxon>
        <taxon>Erysipelotrichaceae</taxon>
        <taxon>Absicoccus</taxon>
    </lineage>
</organism>
<proteinExistence type="predicted"/>
<dbReference type="GO" id="GO:0006355">
    <property type="term" value="P:regulation of DNA-templated transcription"/>
    <property type="evidence" value="ECO:0007669"/>
    <property type="project" value="InterPro"/>
</dbReference>
<dbReference type="InterPro" id="IPR044927">
    <property type="entry name" value="Endonuclea_NS_2"/>
</dbReference>
<keyword evidence="1" id="KW-0010">Activator</keyword>
<dbReference type="GO" id="GO:0008270">
    <property type="term" value="F:zinc ion binding"/>
    <property type="evidence" value="ECO:0007669"/>
    <property type="project" value="InterPro"/>
</dbReference>
<dbReference type="RefSeq" id="WP_128520531.1">
    <property type="nucleotide sequence ID" value="NZ_CAUWBR010000021.1"/>
</dbReference>
<feature type="compositionally biased region" description="Low complexity" evidence="2">
    <location>
        <begin position="223"/>
        <end position="246"/>
    </location>
</feature>
<feature type="chain" id="PRO_5018079057" evidence="3">
    <location>
        <begin position="24"/>
        <end position="298"/>
    </location>
</feature>
<dbReference type="AlphaFoldDB" id="A0A3N0I0S9"/>
<dbReference type="InterPro" id="IPR044929">
    <property type="entry name" value="DNA/RNA_non-sp_Endonuclease_sf"/>
</dbReference>
<dbReference type="Pfam" id="PF02805">
    <property type="entry name" value="Ada_Zn_binding"/>
    <property type="match status" value="1"/>
</dbReference>
<dbReference type="Gene3D" id="3.40.10.10">
    <property type="entry name" value="DNA Methylphosphotriester Repair Domain"/>
    <property type="match status" value="1"/>
</dbReference>